<dbReference type="CDD" id="cd07814">
    <property type="entry name" value="SRPBCC_CalC_Aha1-like"/>
    <property type="match status" value="1"/>
</dbReference>
<evidence type="ECO:0000259" key="2">
    <source>
        <dbReference type="Pfam" id="PF08327"/>
    </source>
</evidence>
<gene>
    <name evidence="3" type="ORF">IFO69_18165</name>
</gene>
<dbReference type="RefSeq" id="WP_192011550.1">
    <property type="nucleotide sequence ID" value="NZ_JACYTQ010000007.1"/>
</dbReference>
<keyword evidence="4" id="KW-1185">Reference proteome</keyword>
<sequence length="148" mass="17450">MNKTIRHSFFYPHPHEVVWTYLTESKLLAKWLMENNFKAEVGHHFYFKTKPKFKLNFDGHIDCEVLKVVKYRLLSYSWKGGGNTENPKLDSVVTWTLQNKNHGTVLTLEHRGFEGLKNYPAYFIMNMGWIKIGKRFLANLNQNDRANA</sequence>
<evidence type="ECO:0000313" key="3">
    <source>
        <dbReference type="EMBL" id="MBD8490683.1"/>
    </source>
</evidence>
<dbReference type="Pfam" id="PF08327">
    <property type="entry name" value="AHSA1"/>
    <property type="match status" value="1"/>
</dbReference>
<name>A0ABR9AS32_9BACT</name>
<proteinExistence type="inferred from homology"/>
<comment type="similarity">
    <text evidence="1">Belongs to the AHA1 family.</text>
</comment>
<reference evidence="3 4" key="1">
    <citation type="submission" date="2020-09" db="EMBL/GenBank/DDBJ databases">
        <title>Echinicola sp. CAU 1574 isolated from sand of Sido Beach.</title>
        <authorList>
            <person name="Kim W."/>
        </authorList>
    </citation>
    <scope>NUCLEOTIDE SEQUENCE [LARGE SCALE GENOMIC DNA]</scope>
    <source>
        <strain evidence="3 4">CAU 1574</strain>
    </source>
</reference>
<evidence type="ECO:0000256" key="1">
    <source>
        <dbReference type="ARBA" id="ARBA00006817"/>
    </source>
</evidence>
<comment type="caution">
    <text evidence="3">The sequence shown here is derived from an EMBL/GenBank/DDBJ whole genome shotgun (WGS) entry which is preliminary data.</text>
</comment>
<feature type="domain" description="Activator of Hsp90 ATPase homologue 1/2-like C-terminal" evidence="2">
    <location>
        <begin position="13"/>
        <end position="133"/>
    </location>
</feature>
<dbReference type="SUPFAM" id="SSF55961">
    <property type="entry name" value="Bet v1-like"/>
    <property type="match status" value="1"/>
</dbReference>
<dbReference type="InterPro" id="IPR013538">
    <property type="entry name" value="ASHA1/2-like_C"/>
</dbReference>
<dbReference type="Gene3D" id="3.30.530.20">
    <property type="match status" value="1"/>
</dbReference>
<dbReference type="Proteomes" id="UP000647133">
    <property type="component" value="Unassembled WGS sequence"/>
</dbReference>
<organism evidence="3 4">
    <name type="scientific">Echinicola arenosa</name>
    <dbReference type="NCBI Taxonomy" id="2774144"/>
    <lineage>
        <taxon>Bacteria</taxon>
        <taxon>Pseudomonadati</taxon>
        <taxon>Bacteroidota</taxon>
        <taxon>Cytophagia</taxon>
        <taxon>Cytophagales</taxon>
        <taxon>Cyclobacteriaceae</taxon>
        <taxon>Echinicola</taxon>
    </lineage>
</organism>
<dbReference type="InterPro" id="IPR023393">
    <property type="entry name" value="START-like_dom_sf"/>
</dbReference>
<protein>
    <submittedName>
        <fullName evidence="3">SRPBCC domain-containing protein</fullName>
    </submittedName>
</protein>
<evidence type="ECO:0000313" key="4">
    <source>
        <dbReference type="Proteomes" id="UP000647133"/>
    </source>
</evidence>
<accession>A0ABR9AS32</accession>
<dbReference type="EMBL" id="JACYTQ010000007">
    <property type="protein sequence ID" value="MBD8490683.1"/>
    <property type="molecule type" value="Genomic_DNA"/>
</dbReference>